<sequence>MLITNTSGGAKPSSRESQWTAIRAEEWTTIRQLLEAKQSKSSEHWITYRYRYCQQSDKKEILINIKKEKKVWKPACWGICAMSEGGTTRRPQPTGGIRKAKGQVVGSTDSRSLKSAVSRPLPAQYSGSHGGEGRQEIMKENWKRKRRRKWEEEEKREDPACNLKLPSKKIKECNQILPFPSTSYRTLGRRRDRKRKKKKEKDISLQVYSYLLYRSSSPVSIYLVT</sequence>
<organism evidence="2 3">
    <name type="scientific">Choiromyces venosus 120613-1</name>
    <dbReference type="NCBI Taxonomy" id="1336337"/>
    <lineage>
        <taxon>Eukaryota</taxon>
        <taxon>Fungi</taxon>
        <taxon>Dikarya</taxon>
        <taxon>Ascomycota</taxon>
        <taxon>Pezizomycotina</taxon>
        <taxon>Pezizomycetes</taxon>
        <taxon>Pezizales</taxon>
        <taxon>Tuberaceae</taxon>
        <taxon>Choiromyces</taxon>
    </lineage>
</organism>
<feature type="compositionally biased region" description="Polar residues" evidence="1">
    <location>
        <begin position="105"/>
        <end position="115"/>
    </location>
</feature>
<proteinExistence type="predicted"/>
<evidence type="ECO:0000313" key="2">
    <source>
        <dbReference type="EMBL" id="RPA92190.1"/>
    </source>
</evidence>
<evidence type="ECO:0000313" key="3">
    <source>
        <dbReference type="Proteomes" id="UP000276215"/>
    </source>
</evidence>
<dbReference type="Proteomes" id="UP000276215">
    <property type="component" value="Unassembled WGS sequence"/>
</dbReference>
<dbReference type="EMBL" id="ML120479">
    <property type="protein sequence ID" value="RPA92190.1"/>
    <property type="molecule type" value="Genomic_DNA"/>
</dbReference>
<dbReference type="AlphaFoldDB" id="A0A3N4J6W9"/>
<accession>A0A3N4J6W9</accession>
<keyword evidence="3" id="KW-1185">Reference proteome</keyword>
<reference evidence="2 3" key="1">
    <citation type="journal article" date="2018" name="Nat. Ecol. Evol.">
        <title>Pezizomycetes genomes reveal the molecular basis of ectomycorrhizal truffle lifestyle.</title>
        <authorList>
            <person name="Murat C."/>
            <person name="Payen T."/>
            <person name="Noel B."/>
            <person name="Kuo A."/>
            <person name="Morin E."/>
            <person name="Chen J."/>
            <person name="Kohler A."/>
            <person name="Krizsan K."/>
            <person name="Balestrini R."/>
            <person name="Da Silva C."/>
            <person name="Montanini B."/>
            <person name="Hainaut M."/>
            <person name="Levati E."/>
            <person name="Barry K.W."/>
            <person name="Belfiori B."/>
            <person name="Cichocki N."/>
            <person name="Clum A."/>
            <person name="Dockter R.B."/>
            <person name="Fauchery L."/>
            <person name="Guy J."/>
            <person name="Iotti M."/>
            <person name="Le Tacon F."/>
            <person name="Lindquist E.A."/>
            <person name="Lipzen A."/>
            <person name="Malagnac F."/>
            <person name="Mello A."/>
            <person name="Molinier V."/>
            <person name="Miyauchi S."/>
            <person name="Poulain J."/>
            <person name="Riccioni C."/>
            <person name="Rubini A."/>
            <person name="Sitrit Y."/>
            <person name="Splivallo R."/>
            <person name="Traeger S."/>
            <person name="Wang M."/>
            <person name="Zifcakova L."/>
            <person name="Wipf D."/>
            <person name="Zambonelli A."/>
            <person name="Paolocci F."/>
            <person name="Nowrousian M."/>
            <person name="Ottonello S."/>
            <person name="Baldrian P."/>
            <person name="Spatafora J.W."/>
            <person name="Henrissat B."/>
            <person name="Nagy L.G."/>
            <person name="Aury J.M."/>
            <person name="Wincker P."/>
            <person name="Grigoriev I.V."/>
            <person name="Bonfante P."/>
            <person name="Martin F.M."/>
        </authorList>
    </citation>
    <scope>NUCLEOTIDE SEQUENCE [LARGE SCALE GENOMIC DNA]</scope>
    <source>
        <strain evidence="2 3">120613-1</strain>
    </source>
</reference>
<gene>
    <name evidence="2" type="ORF">L873DRAFT_217509</name>
</gene>
<feature type="region of interest" description="Disordered" evidence="1">
    <location>
        <begin position="87"/>
        <end position="135"/>
    </location>
</feature>
<name>A0A3N4J6W9_9PEZI</name>
<evidence type="ECO:0000256" key="1">
    <source>
        <dbReference type="SAM" id="MobiDB-lite"/>
    </source>
</evidence>
<protein>
    <submittedName>
        <fullName evidence="2">Uncharacterized protein</fullName>
    </submittedName>
</protein>
<feature type="compositionally biased region" description="Low complexity" evidence="1">
    <location>
        <begin position="87"/>
        <end position="96"/>
    </location>
</feature>